<reference evidence="2" key="1">
    <citation type="journal article" date="2019" name="Int. J. Syst. Evol. Microbiol.">
        <title>The Global Catalogue of Microorganisms (GCM) 10K type strain sequencing project: providing services to taxonomists for standard genome sequencing and annotation.</title>
        <authorList>
            <consortium name="The Broad Institute Genomics Platform"/>
            <consortium name="The Broad Institute Genome Sequencing Center for Infectious Disease"/>
            <person name="Wu L."/>
            <person name="Ma J."/>
        </authorList>
    </citation>
    <scope>NUCLEOTIDE SEQUENCE [LARGE SCALE GENOMIC DNA]</scope>
    <source>
        <strain evidence="2">CGMCC 4.7289</strain>
    </source>
</reference>
<proteinExistence type="predicted"/>
<evidence type="ECO:0000313" key="2">
    <source>
        <dbReference type="Proteomes" id="UP001595816"/>
    </source>
</evidence>
<evidence type="ECO:0000313" key="1">
    <source>
        <dbReference type="EMBL" id="MFC4130468.1"/>
    </source>
</evidence>
<protein>
    <submittedName>
        <fullName evidence="1">Uncharacterized protein</fullName>
    </submittedName>
</protein>
<name>A0ABV8LIL6_9ACTN</name>
<gene>
    <name evidence="1" type="ORF">ACFOZ4_07610</name>
</gene>
<sequence length="103" mass="10815">MGLKTWTMTPQRLPMLASACASNGGTSLPTIAQLSLGGDVLMARKPGHVIGAVSPLAAQQPQTVLSPEQIQVQDPRGGYAKKPEFMSIKVDGLRGVPPRGRPV</sequence>
<dbReference type="RefSeq" id="WP_382189055.1">
    <property type="nucleotide sequence ID" value="NZ_JBHSAY010000005.1"/>
</dbReference>
<accession>A0ABV8LIL6</accession>
<organism evidence="1 2">
    <name type="scientific">Hamadaea flava</name>
    <dbReference type="NCBI Taxonomy" id="1742688"/>
    <lineage>
        <taxon>Bacteria</taxon>
        <taxon>Bacillati</taxon>
        <taxon>Actinomycetota</taxon>
        <taxon>Actinomycetes</taxon>
        <taxon>Micromonosporales</taxon>
        <taxon>Micromonosporaceae</taxon>
        <taxon>Hamadaea</taxon>
    </lineage>
</organism>
<dbReference type="Proteomes" id="UP001595816">
    <property type="component" value="Unassembled WGS sequence"/>
</dbReference>
<keyword evidence="2" id="KW-1185">Reference proteome</keyword>
<dbReference type="EMBL" id="JBHSAY010000005">
    <property type="protein sequence ID" value="MFC4130468.1"/>
    <property type="molecule type" value="Genomic_DNA"/>
</dbReference>
<comment type="caution">
    <text evidence="1">The sequence shown here is derived from an EMBL/GenBank/DDBJ whole genome shotgun (WGS) entry which is preliminary data.</text>
</comment>